<feature type="domain" description="DUF7666" evidence="1">
    <location>
        <begin position="4"/>
        <end position="95"/>
    </location>
</feature>
<accession>W0HML8</accession>
<dbReference type="Proteomes" id="UP000019025">
    <property type="component" value="Chromosome"/>
</dbReference>
<dbReference type="STRING" id="2342.SOPEG_1641"/>
<protein>
    <recommendedName>
        <fullName evidence="1">DUF7666 domain-containing protein</fullName>
    </recommendedName>
</protein>
<proteinExistence type="predicted"/>
<evidence type="ECO:0000313" key="3">
    <source>
        <dbReference type="Proteomes" id="UP000019025"/>
    </source>
</evidence>
<organism evidence="2 3">
    <name type="scientific">Candidatus Sodalis pierantonii str. SOPE</name>
    <dbReference type="NCBI Taxonomy" id="2342"/>
    <lineage>
        <taxon>Bacteria</taxon>
        <taxon>Pseudomonadati</taxon>
        <taxon>Pseudomonadota</taxon>
        <taxon>Gammaproteobacteria</taxon>
        <taxon>Enterobacterales</taxon>
        <taxon>Bruguierivoracaceae</taxon>
        <taxon>Sodalis</taxon>
    </lineage>
</organism>
<dbReference type="RefSeq" id="WP_025245048.1">
    <property type="nucleotide sequence ID" value="NZ_CP006568.1"/>
</dbReference>
<dbReference type="Pfam" id="PF24703">
    <property type="entry name" value="DUF7666"/>
    <property type="match status" value="1"/>
</dbReference>
<dbReference type="eggNOG" id="COG5164">
    <property type="taxonomic scope" value="Bacteria"/>
</dbReference>
<evidence type="ECO:0000313" key="2">
    <source>
        <dbReference type="EMBL" id="AHF73747.1"/>
    </source>
</evidence>
<dbReference type="HOGENOM" id="CLU_1188454_0_0_6"/>
<dbReference type="KEGG" id="pes:SOPEG_1641"/>
<gene>
    <name evidence="2" type="ORF">SOPEG_1641</name>
</gene>
<keyword evidence="3" id="KW-1185">Reference proteome</keyword>
<dbReference type="AlphaFoldDB" id="W0HML8"/>
<reference evidence="2 3" key="1">
    <citation type="journal article" date="2014" name="Genome Biol. Evol.">
        <title>Genome degeneration and adaptation in a nascent stage of symbiosis.</title>
        <authorList>
            <person name="Oakeson K.F."/>
            <person name="Gil R."/>
            <person name="Clayton A.L."/>
            <person name="Dunn D.M."/>
            <person name="von Niederhausern A.C."/>
            <person name="Hamil C."/>
            <person name="Aoyagi A."/>
            <person name="Duval B."/>
            <person name="Baca A."/>
            <person name="Silva F.J."/>
            <person name="Vallier A."/>
            <person name="Jackson D.G."/>
            <person name="Latorre A."/>
            <person name="Weiss R.B."/>
            <person name="Heddi A."/>
            <person name="Moya A."/>
            <person name="Dale C."/>
        </authorList>
    </citation>
    <scope>NUCLEOTIDE SEQUENCE [LARGE SCALE GENOMIC DNA]</scope>
    <source>
        <strain evidence="3">none</strain>
    </source>
</reference>
<name>W0HML8_9GAMM</name>
<dbReference type="EMBL" id="CP006568">
    <property type="protein sequence ID" value="AHF73747.1"/>
    <property type="molecule type" value="Genomic_DNA"/>
</dbReference>
<dbReference type="InterPro" id="IPR056083">
    <property type="entry name" value="DUF7666"/>
</dbReference>
<sequence length="218" mass="23209">MTKITAYKGFNADMTCRDYQFEIGKTYQHEGAVEICSSGFHACEYPLDIFCYYEPANHRFAEVEVSGDIAHEAVGGKLTSSTITIKKELSLHQMVGRAVECIASKIDKSAEQTIIEGRGSAATNTGDWSVATNTGYQSVATNAGDQSAAGVSGFGSVAASLGAQGKAKAAEGGEIVLCYRNSEGNIIHIRASRVGDNGVKPDTWYVLNANGEFEEADD</sequence>
<evidence type="ECO:0000259" key="1">
    <source>
        <dbReference type="Pfam" id="PF24703"/>
    </source>
</evidence>